<dbReference type="RefSeq" id="WP_098074090.1">
    <property type="nucleotide sequence ID" value="NZ_PDEQ01000001.1"/>
</dbReference>
<sequence length="705" mass="78679">MRSFYLSLVLAVFAIGPAGAQVTDSTTRYIDRWVDEADISEGGGERTTEHIENLRARPLDINTATRSDVASLPEVTLLLAGRIVRYRRTHGAFSSPLDITQVEGVDTGLYRRVRPFITCSVASPTAESHTPDKTQPWSQALKHLELRASYRWKRRLDLGRGYQTDTTRTTFVGGPVRHVTRLDVRLGDRLRAASALDKDSGEAWRWSPNTGAPGFDHISGTLALDHLGPLDALIVGDYTVSAGHGVAVWRGMSFGKGRDPFGGVLRSGRGIAPFASTEENRFFRGIALQVATAHRENRTGSWRPDVSFSPFVSRRRLDASRALSPEGDPGWSTLTAGGLHRTRSEIATRDAVRETVGGAMIEISRGRWMIGGVALTSELDESPLPPDRPDEAFDATHRRTAVGSVYATIDAGPSVLTGEVARGPSGSTAAVAGWAYDDGKRVEVLAHGRYYDRGYDNRYASAFSETSTRNEIGLYSAVRLHVQKSWTVAGYIDQYRFPWLRYNIPRPTDGRDVRLVVEHEPRDWLSHYVEFRSETKEQRAQPSLGRSPLATETVAPELRQSVRWDATYKWSEKLEFGTRIETVRMRTDPTQDWHHGVLLFQEATWQPVSRLQLTGRLTLFDTDGFQARVFAYESGPRYAFSVPALFGRGERSYVLLRVDLFGGASLEAKYGVTRYDDRRRVGSGLAEVSKNRVRALDVQLHWTLH</sequence>
<evidence type="ECO:0008006" key="4">
    <source>
        <dbReference type="Google" id="ProtNLM"/>
    </source>
</evidence>
<dbReference type="SUPFAM" id="SSF47781">
    <property type="entry name" value="RuvA domain 2-like"/>
    <property type="match status" value="1"/>
</dbReference>
<evidence type="ECO:0000313" key="2">
    <source>
        <dbReference type="EMBL" id="PEN15191.1"/>
    </source>
</evidence>
<accession>A0A2A8D2T7</accession>
<organism evidence="2 3">
    <name type="scientific">Longibacter salinarum</name>
    <dbReference type="NCBI Taxonomy" id="1850348"/>
    <lineage>
        <taxon>Bacteria</taxon>
        <taxon>Pseudomonadati</taxon>
        <taxon>Rhodothermota</taxon>
        <taxon>Rhodothermia</taxon>
        <taxon>Rhodothermales</taxon>
        <taxon>Salisaetaceae</taxon>
        <taxon>Longibacter</taxon>
    </lineage>
</organism>
<dbReference type="EMBL" id="PDEQ01000001">
    <property type="protein sequence ID" value="PEN15191.1"/>
    <property type="molecule type" value="Genomic_DNA"/>
</dbReference>
<feature type="chain" id="PRO_5012111575" description="Helix-hairpin-helix domain-containing protein" evidence="1">
    <location>
        <begin position="21"/>
        <end position="705"/>
    </location>
</feature>
<dbReference type="PANTHER" id="PTHR21180">
    <property type="entry name" value="ENDONUCLEASE/EXONUCLEASE/PHOSPHATASE FAMILY DOMAIN-CONTAINING PROTEIN 1"/>
    <property type="match status" value="1"/>
</dbReference>
<dbReference type="InterPro" id="IPR010994">
    <property type="entry name" value="RuvA_2-like"/>
</dbReference>
<keyword evidence="1" id="KW-0732">Signal</keyword>
<evidence type="ECO:0000256" key="1">
    <source>
        <dbReference type="SAM" id="SignalP"/>
    </source>
</evidence>
<protein>
    <recommendedName>
        <fullName evidence="4">Helix-hairpin-helix domain-containing protein</fullName>
    </recommendedName>
</protein>
<dbReference type="AlphaFoldDB" id="A0A2A8D2T7"/>
<feature type="signal peptide" evidence="1">
    <location>
        <begin position="1"/>
        <end position="20"/>
    </location>
</feature>
<dbReference type="PANTHER" id="PTHR21180:SF32">
    <property type="entry name" value="ENDONUCLEASE_EXONUCLEASE_PHOSPHATASE FAMILY DOMAIN-CONTAINING PROTEIN 1"/>
    <property type="match status" value="1"/>
</dbReference>
<dbReference type="Pfam" id="PF12836">
    <property type="entry name" value="HHH_3"/>
    <property type="match status" value="1"/>
</dbReference>
<dbReference type="InterPro" id="IPR051675">
    <property type="entry name" value="Endo/Exo/Phosphatase_dom_1"/>
</dbReference>
<dbReference type="OrthoDB" id="9766750at2"/>
<evidence type="ECO:0000313" key="3">
    <source>
        <dbReference type="Proteomes" id="UP000220102"/>
    </source>
</evidence>
<dbReference type="Proteomes" id="UP000220102">
    <property type="component" value="Unassembled WGS sequence"/>
</dbReference>
<reference evidence="2 3" key="1">
    <citation type="submission" date="2017-10" db="EMBL/GenBank/DDBJ databases">
        <title>Draft genome of Longibacter Salinarum.</title>
        <authorList>
            <person name="Goh K.M."/>
            <person name="Shamsir M.S."/>
            <person name="Lim S.W."/>
        </authorList>
    </citation>
    <scope>NUCLEOTIDE SEQUENCE [LARGE SCALE GENOMIC DNA]</scope>
    <source>
        <strain evidence="2 3">KCTC 52045</strain>
    </source>
</reference>
<keyword evidence="3" id="KW-1185">Reference proteome</keyword>
<proteinExistence type="predicted"/>
<dbReference type="GO" id="GO:0015627">
    <property type="term" value="C:type II protein secretion system complex"/>
    <property type="evidence" value="ECO:0007669"/>
    <property type="project" value="TreeGrafter"/>
</dbReference>
<dbReference type="GO" id="GO:0015628">
    <property type="term" value="P:protein secretion by the type II secretion system"/>
    <property type="evidence" value="ECO:0007669"/>
    <property type="project" value="TreeGrafter"/>
</dbReference>
<gene>
    <name evidence="2" type="ORF">CRI94_02605</name>
</gene>
<name>A0A2A8D2T7_9BACT</name>
<dbReference type="Gene3D" id="1.10.150.280">
    <property type="entry name" value="AF1531-like domain"/>
    <property type="match status" value="1"/>
</dbReference>
<comment type="caution">
    <text evidence="2">The sequence shown here is derived from an EMBL/GenBank/DDBJ whole genome shotgun (WGS) entry which is preliminary data.</text>
</comment>